<protein>
    <submittedName>
        <fullName evidence="2">Uncharacterized protein</fullName>
    </submittedName>
</protein>
<dbReference type="OrthoDB" id="3790485at2759"/>
<gene>
    <name evidence="2" type="ORF">P280DRAFT_503413</name>
</gene>
<feature type="compositionally biased region" description="Polar residues" evidence="1">
    <location>
        <begin position="50"/>
        <end position="64"/>
    </location>
</feature>
<evidence type="ECO:0000313" key="2">
    <source>
        <dbReference type="EMBL" id="KAF2645183.1"/>
    </source>
</evidence>
<feature type="compositionally biased region" description="Low complexity" evidence="1">
    <location>
        <begin position="412"/>
        <end position="435"/>
    </location>
</feature>
<proteinExistence type="predicted"/>
<feature type="region of interest" description="Disordered" evidence="1">
    <location>
        <begin position="36"/>
        <end position="64"/>
    </location>
</feature>
<keyword evidence="3" id="KW-1185">Reference proteome</keyword>
<evidence type="ECO:0000313" key="3">
    <source>
        <dbReference type="Proteomes" id="UP000799753"/>
    </source>
</evidence>
<feature type="region of interest" description="Disordered" evidence="1">
    <location>
        <begin position="157"/>
        <end position="187"/>
    </location>
</feature>
<dbReference type="AlphaFoldDB" id="A0A6A6SEP9"/>
<feature type="region of interest" description="Disordered" evidence="1">
    <location>
        <begin position="354"/>
        <end position="393"/>
    </location>
</feature>
<sequence>MSMGYTDILATYPTHPLPQTPKSNYKFYLPIPAHPNSKSHAPSPRLPMPITTQRPTTDPPGSNALSLPPPHHLTMTLPLLPTTFTVIEILRTRKAQFLASPTLTRLQRIIGTEIFSIFTTIAGKQVEDPAGLSVRELLTALEIALASMMQKYTDDLGGGEARAGAKMEEGSSKSASMEPGYGGRKEEEEGVEDMDIQGAEARLQAAKDTLRLAGINGTDTARRQALVKDVAAKRDVVRRVRARVAQRCTETQESDTQGVKRLTLSYAANLIPRTTVQGSLPPTRLGARRKRGSMSRILRLKIRVPDAYFGSARYVKVLKSCYNIEPYNKPKAHDTPKEQDGMNVEDEHVQDMMEVEQESTHQDNEPSSLSSPPMDPNIPSLPTPTSGTENQANKKRKLIDIIYTTHNPHYRTSSSPTTSTSTSTTSTTSTQLTPSPLLPTPSLPPFPPPPPHHLPHFTNGVQIALSNLHDDHMLSPTLPLLDLVAELEDDKPIVPDDDYRRHVLNGAEWVYAAVRGMCEGRVGGVVSLGEVCGVLERWVVEGKE</sequence>
<reference evidence="2" key="1">
    <citation type="journal article" date="2020" name="Stud. Mycol.">
        <title>101 Dothideomycetes genomes: a test case for predicting lifestyles and emergence of pathogens.</title>
        <authorList>
            <person name="Haridas S."/>
            <person name="Albert R."/>
            <person name="Binder M."/>
            <person name="Bloem J."/>
            <person name="Labutti K."/>
            <person name="Salamov A."/>
            <person name="Andreopoulos B."/>
            <person name="Baker S."/>
            <person name="Barry K."/>
            <person name="Bills G."/>
            <person name="Bluhm B."/>
            <person name="Cannon C."/>
            <person name="Castanera R."/>
            <person name="Culley D."/>
            <person name="Daum C."/>
            <person name="Ezra D."/>
            <person name="Gonzalez J."/>
            <person name="Henrissat B."/>
            <person name="Kuo A."/>
            <person name="Liang C."/>
            <person name="Lipzen A."/>
            <person name="Lutzoni F."/>
            <person name="Magnuson J."/>
            <person name="Mondo S."/>
            <person name="Nolan M."/>
            <person name="Ohm R."/>
            <person name="Pangilinan J."/>
            <person name="Park H.-J."/>
            <person name="Ramirez L."/>
            <person name="Alfaro M."/>
            <person name="Sun H."/>
            <person name="Tritt A."/>
            <person name="Yoshinaga Y."/>
            <person name="Zwiers L.-H."/>
            <person name="Turgeon B."/>
            <person name="Goodwin S."/>
            <person name="Spatafora J."/>
            <person name="Crous P."/>
            <person name="Grigoriev I."/>
        </authorList>
    </citation>
    <scope>NUCLEOTIDE SEQUENCE</scope>
    <source>
        <strain evidence="2">CBS 473.64</strain>
    </source>
</reference>
<accession>A0A6A6SEP9</accession>
<dbReference type="Proteomes" id="UP000799753">
    <property type="component" value="Unassembled WGS sequence"/>
</dbReference>
<feature type="region of interest" description="Disordered" evidence="1">
    <location>
        <begin position="406"/>
        <end position="455"/>
    </location>
</feature>
<name>A0A6A6SEP9_9PLEO</name>
<evidence type="ECO:0000256" key="1">
    <source>
        <dbReference type="SAM" id="MobiDB-lite"/>
    </source>
</evidence>
<dbReference type="EMBL" id="MU006777">
    <property type="protein sequence ID" value="KAF2645183.1"/>
    <property type="molecule type" value="Genomic_DNA"/>
</dbReference>
<feature type="compositionally biased region" description="Pro residues" evidence="1">
    <location>
        <begin position="436"/>
        <end position="452"/>
    </location>
</feature>
<organism evidence="2 3">
    <name type="scientific">Massarina eburnea CBS 473.64</name>
    <dbReference type="NCBI Taxonomy" id="1395130"/>
    <lineage>
        <taxon>Eukaryota</taxon>
        <taxon>Fungi</taxon>
        <taxon>Dikarya</taxon>
        <taxon>Ascomycota</taxon>
        <taxon>Pezizomycotina</taxon>
        <taxon>Dothideomycetes</taxon>
        <taxon>Pleosporomycetidae</taxon>
        <taxon>Pleosporales</taxon>
        <taxon>Massarineae</taxon>
        <taxon>Massarinaceae</taxon>
        <taxon>Massarina</taxon>
    </lineage>
</organism>
<feature type="compositionally biased region" description="Pro residues" evidence="1">
    <location>
        <begin position="373"/>
        <end position="382"/>
    </location>
</feature>